<protein>
    <recommendedName>
        <fullName evidence="2">dTDP-4-dehydrorhamnose reductase</fullName>
        <ecNumber evidence="2">1.1.1.133</ecNumber>
    </recommendedName>
</protein>
<dbReference type="PANTHER" id="PTHR10491">
    <property type="entry name" value="DTDP-4-DEHYDRORHAMNOSE REDUCTASE"/>
    <property type="match status" value="1"/>
</dbReference>
<keyword evidence="2" id="KW-0560">Oxidoreductase</keyword>
<dbReference type="InterPro" id="IPR029903">
    <property type="entry name" value="RmlD-like-bd"/>
</dbReference>
<dbReference type="NCBIfam" id="TIGR01214">
    <property type="entry name" value="rmlD"/>
    <property type="match status" value="1"/>
</dbReference>
<evidence type="ECO:0000259" key="3">
    <source>
        <dbReference type="Pfam" id="PF04321"/>
    </source>
</evidence>
<evidence type="ECO:0000313" key="5">
    <source>
        <dbReference type="Proteomes" id="UP000176864"/>
    </source>
</evidence>
<comment type="similarity">
    <text evidence="1 2">Belongs to the dTDP-4-dehydrorhamnose reductase family.</text>
</comment>
<evidence type="ECO:0000256" key="2">
    <source>
        <dbReference type="RuleBase" id="RU364082"/>
    </source>
</evidence>
<keyword evidence="2" id="KW-0521">NADP</keyword>
<dbReference type="AlphaFoldDB" id="A0A1F5NKA9"/>
<dbReference type="Gene3D" id="3.40.50.720">
    <property type="entry name" value="NAD(P)-binding Rossmann-like Domain"/>
    <property type="match status" value="1"/>
</dbReference>
<sequence length="292" mass="31605">MKKILLIGATGQLGSAILSDTPSFGLEVVYFPKAELDAANNIQVEEKIKATGPDILINTSAYHLLPECEEHPEKAMEVNVAAVYRMAKLCKQYGVTFVNYSTDYVFDGEKGSLNAEIDPVHPLQIYGISKAAGEFAVMDAHKEGSFIIRTSGLYGGRTGSRSKGGNFVLNIIKEAQGKDTLEVASEQIVNPTYAGHLGAASLRLLSSGAAPGIYHLANEGYCSWAEFATEAFRLAGKRTRVIPVDRGGKNGIITRPKFSALENIKAKKLGIKLPSWQEGLVSYFNFLNSPTK</sequence>
<dbReference type="Gene3D" id="3.90.25.10">
    <property type="entry name" value="UDP-galactose 4-epimerase, domain 1"/>
    <property type="match status" value="1"/>
</dbReference>
<evidence type="ECO:0000256" key="1">
    <source>
        <dbReference type="ARBA" id="ARBA00010944"/>
    </source>
</evidence>
<dbReference type="GO" id="GO:0008831">
    <property type="term" value="F:dTDP-4-dehydrorhamnose reductase activity"/>
    <property type="evidence" value="ECO:0007669"/>
    <property type="project" value="UniProtKB-EC"/>
</dbReference>
<accession>A0A1F5NKA9</accession>
<dbReference type="SUPFAM" id="SSF51735">
    <property type="entry name" value="NAD(P)-binding Rossmann-fold domains"/>
    <property type="match status" value="1"/>
</dbReference>
<dbReference type="PANTHER" id="PTHR10491:SF4">
    <property type="entry name" value="METHIONINE ADENOSYLTRANSFERASE 2 SUBUNIT BETA"/>
    <property type="match status" value="1"/>
</dbReference>
<reference evidence="4 5" key="1">
    <citation type="journal article" date="2016" name="Nat. Commun.">
        <title>Thousands of microbial genomes shed light on interconnected biogeochemical processes in an aquifer system.</title>
        <authorList>
            <person name="Anantharaman K."/>
            <person name="Brown C.T."/>
            <person name="Hug L.A."/>
            <person name="Sharon I."/>
            <person name="Castelle C.J."/>
            <person name="Probst A.J."/>
            <person name="Thomas B.C."/>
            <person name="Singh A."/>
            <person name="Wilkins M.J."/>
            <person name="Karaoz U."/>
            <person name="Brodie E.L."/>
            <person name="Williams K.H."/>
            <person name="Hubbard S.S."/>
            <person name="Banfield J.F."/>
        </authorList>
    </citation>
    <scope>NUCLEOTIDE SEQUENCE [LARGE SCALE GENOMIC DNA]</scope>
</reference>
<dbReference type="InterPro" id="IPR005913">
    <property type="entry name" value="dTDP_dehydrorham_reduct"/>
</dbReference>
<dbReference type="Pfam" id="PF04321">
    <property type="entry name" value="RmlD_sub_bind"/>
    <property type="match status" value="1"/>
</dbReference>
<evidence type="ECO:0000313" key="4">
    <source>
        <dbReference type="EMBL" id="OGE78141.1"/>
    </source>
</evidence>
<dbReference type="UniPathway" id="UPA00124"/>
<dbReference type="InterPro" id="IPR036291">
    <property type="entry name" value="NAD(P)-bd_dom_sf"/>
</dbReference>
<dbReference type="Proteomes" id="UP000176864">
    <property type="component" value="Unassembled WGS sequence"/>
</dbReference>
<comment type="caution">
    <text evidence="4">The sequence shown here is derived from an EMBL/GenBank/DDBJ whole genome shotgun (WGS) entry which is preliminary data.</text>
</comment>
<proteinExistence type="inferred from homology"/>
<comment type="pathway">
    <text evidence="2">Carbohydrate biosynthesis; dTDP-L-rhamnose biosynthesis.</text>
</comment>
<name>A0A1F5NKA9_9BACT</name>
<organism evidence="4 5">
    <name type="scientific">Candidatus Doudnabacteria bacterium RIFCSPHIGHO2_01_FULL_46_14</name>
    <dbReference type="NCBI Taxonomy" id="1817824"/>
    <lineage>
        <taxon>Bacteria</taxon>
        <taxon>Candidatus Doudnaibacteriota</taxon>
    </lineage>
</organism>
<comment type="function">
    <text evidence="2">Catalyzes the reduction of dTDP-6-deoxy-L-lyxo-4-hexulose to yield dTDP-L-rhamnose.</text>
</comment>
<dbReference type="STRING" id="1817824.A2751_03185"/>
<dbReference type="CDD" id="cd05254">
    <property type="entry name" value="dTDP_HR_like_SDR_e"/>
    <property type="match status" value="1"/>
</dbReference>
<feature type="domain" description="RmlD-like substrate binding" evidence="3">
    <location>
        <begin position="3"/>
        <end position="285"/>
    </location>
</feature>
<gene>
    <name evidence="4" type="ORF">A2751_03185</name>
</gene>
<dbReference type="GO" id="GO:0019305">
    <property type="term" value="P:dTDP-rhamnose biosynthetic process"/>
    <property type="evidence" value="ECO:0007669"/>
    <property type="project" value="UniProtKB-UniPathway"/>
</dbReference>
<dbReference type="EC" id="1.1.1.133" evidence="2"/>
<dbReference type="EMBL" id="MFEK01000014">
    <property type="protein sequence ID" value="OGE78141.1"/>
    <property type="molecule type" value="Genomic_DNA"/>
</dbReference>